<dbReference type="PROSITE" id="PS00640">
    <property type="entry name" value="THIOL_PROTEASE_ASN"/>
    <property type="match status" value="1"/>
</dbReference>
<keyword evidence="11" id="KW-1185">Reference proteome</keyword>
<keyword evidence="6" id="KW-1015">Disulfide bond</keyword>
<evidence type="ECO:0000256" key="7">
    <source>
        <dbReference type="SAM" id="SignalP"/>
    </source>
</evidence>
<dbReference type="AlphaFoldDB" id="A0A7I8V458"/>
<organism evidence="10 11">
    <name type="scientific">Dimorphilus gyrociliatus</name>
    <dbReference type="NCBI Taxonomy" id="2664684"/>
    <lineage>
        <taxon>Eukaryota</taxon>
        <taxon>Metazoa</taxon>
        <taxon>Spiralia</taxon>
        <taxon>Lophotrochozoa</taxon>
        <taxon>Annelida</taxon>
        <taxon>Polychaeta</taxon>
        <taxon>Polychaeta incertae sedis</taxon>
        <taxon>Dinophilidae</taxon>
        <taxon>Dimorphilus</taxon>
    </lineage>
</organism>
<accession>A0A7I8V458</accession>
<keyword evidence="2" id="KW-0645">Protease</keyword>
<dbReference type="GO" id="GO:0006508">
    <property type="term" value="P:proteolysis"/>
    <property type="evidence" value="ECO:0007669"/>
    <property type="project" value="UniProtKB-KW"/>
</dbReference>
<evidence type="ECO:0000256" key="4">
    <source>
        <dbReference type="ARBA" id="ARBA00022807"/>
    </source>
</evidence>
<dbReference type="Proteomes" id="UP000549394">
    <property type="component" value="Unassembled WGS sequence"/>
</dbReference>
<dbReference type="PROSITE" id="PS00639">
    <property type="entry name" value="THIOL_PROTEASE_HIS"/>
    <property type="match status" value="1"/>
</dbReference>
<dbReference type="Gene3D" id="3.90.70.10">
    <property type="entry name" value="Cysteine proteinases"/>
    <property type="match status" value="1"/>
</dbReference>
<evidence type="ECO:0000256" key="5">
    <source>
        <dbReference type="ARBA" id="ARBA00023145"/>
    </source>
</evidence>
<dbReference type="CDD" id="cd02248">
    <property type="entry name" value="Peptidase_C1A"/>
    <property type="match status" value="1"/>
</dbReference>
<name>A0A7I8V458_9ANNE</name>
<dbReference type="InterPro" id="IPR025661">
    <property type="entry name" value="Pept_asp_AS"/>
</dbReference>
<dbReference type="EMBL" id="CAJFCJ010000001">
    <property type="protein sequence ID" value="CAD5110854.1"/>
    <property type="molecule type" value="Genomic_DNA"/>
</dbReference>
<keyword evidence="7" id="KW-0732">Signal</keyword>
<evidence type="ECO:0000256" key="2">
    <source>
        <dbReference type="ARBA" id="ARBA00022670"/>
    </source>
</evidence>
<dbReference type="PANTHER" id="PTHR12411">
    <property type="entry name" value="CYSTEINE PROTEASE FAMILY C1-RELATED"/>
    <property type="match status" value="1"/>
</dbReference>
<evidence type="ECO:0000313" key="11">
    <source>
        <dbReference type="Proteomes" id="UP000549394"/>
    </source>
</evidence>
<dbReference type="InterPro" id="IPR000169">
    <property type="entry name" value="Pept_cys_AS"/>
</dbReference>
<dbReference type="SUPFAM" id="SSF54001">
    <property type="entry name" value="Cysteine proteinases"/>
    <property type="match status" value="1"/>
</dbReference>
<feature type="chain" id="PRO_5029724182" evidence="7">
    <location>
        <begin position="18"/>
        <end position="344"/>
    </location>
</feature>
<dbReference type="InterPro" id="IPR039417">
    <property type="entry name" value="Peptidase_C1A_papain-like"/>
</dbReference>
<dbReference type="InterPro" id="IPR013201">
    <property type="entry name" value="Prot_inhib_I29"/>
</dbReference>
<dbReference type="InterPro" id="IPR025660">
    <property type="entry name" value="Pept_his_AS"/>
</dbReference>
<keyword evidence="3" id="KW-0378">Hydrolase</keyword>
<keyword evidence="5" id="KW-0865">Zymogen</keyword>
<sequence>MKITLIALAIVIGIAYGRPNEDGSLRFTSFLGDFEQLWKDFKTKHSKTYDSQTEELKRRNIFKTNLKRVRMHNYLHENGAKSFSLGVNEYSDLEHTEFVKVMNGYRMRNSTINRDRATYMSPNVKFEMPNSVDWRSRGYVTPVKNQGQCGSCWSFSATGSLEGQHYRKKGVLTSLSEQNLVDCSKYWGNHGCEGGLMDDAFQYIKDNDGIDTEASYPYQAVDGTCHFKSSKIGATDIGFTDIPSGDEDALKEAVASVGPISVAIDASHETFQLYKGGVYDEMNCSSTRLDHGVLVVGYGTEDGADYWLVKNSWGTTWGEEGYIKMSRNKNNQCGIATTASYPIV</sequence>
<dbReference type="SMART" id="SM00848">
    <property type="entry name" value="Inhibitor_I29"/>
    <property type="match status" value="1"/>
</dbReference>
<gene>
    <name evidence="10" type="ORF">DGYR_LOCUS212</name>
</gene>
<dbReference type="OrthoDB" id="10253408at2759"/>
<dbReference type="SMART" id="SM00645">
    <property type="entry name" value="Pept_C1"/>
    <property type="match status" value="1"/>
</dbReference>
<dbReference type="InterPro" id="IPR000668">
    <property type="entry name" value="Peptidase_C1A_C"/>
</dbReference>
<feature type="domain" description="Cathepsin propeptide inhibitor" evidence="9">
    <location>
        <begin position="38"/>
        <end position="98"/>
    </location>
</feature>
<dbReference type="PRINTS" id="PR00705">
    <property type="entry name" value="PAPAIN"/>
</dbReference>
<comment type="caution">
    <text evidence="10">The sequence shown here is derived from an EMBL/GenBank/DDBJ whole genome shotgun (WGS) entry which is preliminary data.</text>
</comment>
<evidence type="ECO:0000256" key="6">
    <source>
        <dbReference type="ARBA" id="ARBA00023157"/>
    </source>
</evidence>
<dbReference type="GO" id="GO:0008234">
    <property type="term" value="F:cysteine-type peptidase activity"/>
    <property type="evidence" value="ECO:0007669"/>
    <property type="project" value="UniProtKB-KW"/>
</dbReference>
<comment type="similarity">
    <text evidence="1">Belongs to the peptidase C1 family.</text>
</comment>
<reference evidence="10 11" key="1">
    <citation type="submission" date="2020-08" db="EMBL/GenBank/DDBJ databases">
        <authorList>
            <person name="Hejnol A."/>
        </authorList>
    </citation>
    <scope>NUCLEOTIDE SEQUENCE [LARGE SCALE GENOMIC DNA]</scope>
</reference>
<keyword evidence="4" id="KW-0788">Thiol protease</keyword>
<dbReference type="Pfam" id="PF08246">
    <property type="entry name" value="Inhibitor_I29"/>
    <property type="match status" value="1"/>
</dbReference>
<evidence type="ECO:0000256" key="1">
    <source>
        <dbReference type="ARBA" id="ARBA00008455"/>
    </source>
</evidence>
<proteinExistence type="inferred from homology"/>
<dbReference type="InterPro" id="IPR038765">
    <property type="entry name" value="Papain-like_cys_pep_sf"/>
</dbReference>
<dbReference type="FunFam" id="3.90.70.10:FF:000006">
    <property type="entry name" value="Cathepsin S"/>
    <property type="match status" value="1"/>
</dbReference>
<feature type="signal peptide" evidence="7">
    <location>
        <begin position="1"/>
        <end position="17"/>
    </location>
</feature>
<protein>
    <submittedName>
        <fullName evidence="10">DgyrCDS220</fullName>
    </submittedName>
</protein>
<evidence type="ECO:0000259" key="9">
    <source>
        <dbReference type="SMART" id="SM00848"/>
    </source>
</evidence>
<dbReference type="Pfam" id="PF00112">
    <property type="entry name" value="Peptidase_C1"/>
    <property type="match status" value="1"/>
</dbReference>
<evidence type="ECO:0000259" key="8">
    <source>
        <dbReference type="SMART" id="SM00645"/>
    </source>
</evidence>
<evidence type="ECO:0000256" key="3">
    <source>
        <dbReference type="ARBA" id="ARBA00022801"/>
    </source>
</evidence>
<feature type="domain" description="Peptidase C1A papain C-terminal" evidence="8">
    <location>
        <begin position="128"/>
        <end position="343"/>
    </location>
</feature>
<dbReference type="InterPro" id="IPR013128">
    <property type="entry name" value="Peptidase_C1A"/>
</dbReference>
<dbReference type="PROSITE" id="PS00139">
    <property type="entry name" value="THIOL_PROTEASE_CYS"/>
    <property type="match status" value="1"/>
</dbReference>
<evidence type="ECO:0000313" key="10">
    <source>
        <dbReference type="EMBL" id="CAD5110854.1"/>
    </source>
</evidence>